<dbReference type="Gene3D" id="6.20.250.60">
    <property type="match status" value="1"/>
</dbReference>
<evidence type="ECO:0000256" key="5">
    <source>
        <dbReference type="ARBA" id="ARBA00022490"/>
    </source>
</evidence>
<dbReference type="Pfam" id="PF04739">
    <property type="entry name" value="AMPKBI"/>
    <property type="match status" value="1"/>
</dbReference>
<evidence type="ECO:0000256" key="7">
    <source>
        <dbReference type="SAM" id="MobiDB-lite"/>
    </source>
</evidence>
<dbReference type="InterPro" id="IPR013783">
    <property type="entry name" value="Ig-like_fold"/>
</dbReference>
<keyword evidence="10" id="KW-1185">Reference proteome</keyword>
<dbReference type="InterPro" id="IPR037256">
    <property type="entry name" value="ASC_dom_sf"/>
</dbReference>
<dbReference type="GO" id="GO:0031588">
    <property type="term" value="C:nucleotide-activated protein kinase complex"/>
    <property type="evidence" value="ECO:0007669"/>
    <property type="project" value="UniProtKB-ARBA"/>
</dbReference>
<dbReference type="CDD" id="cd02859">
    <property type="entry name" value="E_set_AMPKbeta_like_N"/>
    <property type="match status" value="1"/>
</dbReference>
<dbReference type="SUPFAM" id="SSF160219">
    <property type="entry name" value="AMPKBI-like"/>
    <property type="match status" value="1"/>
</dbReference>
<dbReference type="InterPro" id="IPR006828">
    <property type="entry name" value="ASC_dom"/>
</dbReference>
<dbReference type="Proteomes" id="UP000192927">
    <property type="component" value="Unassembled WGS sequence"/>
</dbReference>
<name>A0A1W5D787_9LECA</name>
<dbReference type="SUPFAM" id="SSF81296">
    <property type="entry name" value="E set domains"/>
    <property type="match status" value="1"/>
</dbReference>
<organism evidence="9 10">
    <name type="scientific">Lasallia pustulata</name>
    <dbReference type="NCBI Taxonomy" id="136370"/>
    <lineage>
        <taxon>Eukaryota</taxon>
        <taxon>Fungi</taxon>
        <taxon>Dikarya</taxon>
        <taxon>Ascomycota</taxon>
        <taxon>Pezizomycotina</taxon>
        <taxon>Lecanoromycetes</taxon>
        <taxon>OSLEUM clade</taxon>
        <taxon>Umbilicariomycetidae</taxon>
        <taxon>Umbilicariales</taxon>
        <taxon>Umbilicariaceae</taxon>
        <taxon>Lasallia</taxon>
    </lineage>
</organism>
<dbReference type="AlphaFoldDB" id="A0A1W5D787"/>
<protein>
    <submittedName>
        <fullName evidence="9">Immunoglobulin E-set</fullName>
    </submittedName>
</protein>
<dbReference type="Pfam" id="PF16561">
    <property type="entry name" value="AMPK1_CBM"/>
    <property type="match status" value="1"/>
</dbReference>
<dbReference type="Gene3D" id="2.60.40.10">
    <property type="entry name" value="Immunoglobulins"/>
    <property type="match status" value="1"/>
</dbReference>
<dbReference type="GO" id="GO:0005737">
    <property type="term" value="C:cytoplasm"/>
    <property type="evidence" value="ECO:0007669"/>
    <property type="project" value="UniProtKB-SubCell"/>
</dbReference>
<feature type="domain" description="Association with the SNF1 complex (ASC)" evidence="8">
    <location>
        <begin position="528"/>
        <end position="635"/>
    </location>
</feature>
<dbReference type="PRINTS" id="PR00322">
    <property type="entry name" value="G10"/>
</dbReference>
<evidence type="ECO:0000256" key="6">
    <source>
        <dbReference type="ARBA" id="ARBA00023242"/>
    </source>
</evidence>
<keyword evidence="6" id="KW-0539">Nucleus</keyword>
<evidence type="ECO:0000256" key="2">
    <source>
        <dbReference type="ARBA" id="ARBA00004496"/>
    </source>
</evidence>
<dbReference type="GO" id="GO:0007165">
    <property type="term" value="P:signal transduction"/>
    <property type="evidence" value="ECO:0007669"/>
    <property type="project" value="UniProtKB-ARBA"/>
</dbReference>
<evidence type="ECO:0000256" key="1">
    <source>
        <dbReference type="ARBA" id="ARBA00004123"/>
    </source>
</evidence>
<evidence type="ECO:0000313" key="10">
    <source>
        <dbReference type="Proteomes" id="UP000192927"/>
    </source>
</evidence>
<dbReference type="InterPro" id="IPR001748">
    <property type="entry name" value="BUD31"/>
</dbReference>
<dbReference type="FunFam" id="2.60.40.10:FF:000562">
    <property type="entry name" value="Snf1 kinase complex beta-subunit Gal83"/>
    <property type="match status" value="1"/>
</dbReference>
<accession>A0A1W5D787</accession>
<feature type="compositionally biased region" description="Low complexity" evidence="7">
    <location>
        <begin position="227"/>
        <end position="241"/>
    </location>
</feature>
<dbReference type="GO" id="GO:0000398">
    <property type="term" value="P:mRNA splicing, via spliceosome"/>
    <property type="evidence" value="ECO:0007669"/>
    <property type="project" value="TreeGrafter"/>
</dbReference>
<feature type="compositionally biased region" description="Low complexity" evidence="7">
    <location>
        <begin position="165"/>
        <end position="197"/>
    </location>
</feature>
<dbReference type="PROSITE" id="PS00997">
    <property type="entry name" value="G10_1"/>
    <property type="match status" value="1"/>
</dbReference>
<feature type="compositionally biased region" description="Basic and acidic residues" evidence="7">
    <location>
        <begin position="259"/>
        <end position="285"/>
    </location>
</feature>
<dbReference type="GO" id="GO:0005681">
    <property type="term" value="C:spliceosomal complex"/>
    <property type="evidence" value="ECO:0007669"/>
    <property type="project" value="TreeGrafter"/>
</dbReference>
<sequence>MPPIRSARNRKPPPDGFDDIEDTLLEFSNKMKDAENAPHEGKKRHEVLWPVFQISHQRSRYIYDLYYEKEAISKPLYDYLLKNGYADGNLIAKWKKQGYEKLCCLRCIQTKETNFNATCICRVPKAQLKEDQTIECFVPSHVWVRPCNQSSGAGARARFGMGNNASKPAGGVASPPAAAASNHNSHQSQGQNHSSPNHARREPRRRESIQGLPAGKTQPAHPSESITSATAQPTQSSSQKPQLHHHLHSSSPSSNHRSHREDKMGNEQSREKWREKDVDGAKLEKTQSNPVKVPKGSGSRRQKGPDSQFEPSGPPRDPNYIPHSNLNFPPRLPLPIEEEIHTPGSPIITPADFSTALRVEDVDGVLPSRNSVLSSTTLDEDELGNDLQPYPADGSRRTVPTLVQWKQGGDKVYVTGTFASWSRKYRMYREVDTDILSATLELPPGTHHVKFIVDGEMQLSNELPTAVDYTNILVNYIEVSADDLPRGYSAEEKVAEGLHPPQVLPSGTEAKDHAVNAANRKQPAADGQATEPIWWGDEVPQYLQDLDRPEESRRYQRASGAIVEIPTPPSLPLFLGKSILNGTTPMKDDSSVLNMPNHTVLNHLATSSIKSGVLATSVTTRYKRKYVTTIMYKPTSEGD</sequence>
<comment type="similarity">
    <text evidence="4">Belongs to the 5'-AMP-activated protein kinase beta subunit family.</text>
</comment>
<dbReference type="PANTHER" id="PTHR19411:SF0">
    <property type="entry name" value="PROTEIN BUD31 HOMOLOG"/>
    <property type="match status" value="1"/>
</dbReference>
<dbReference type="Pfam" id="PF01125">
    <property type="entry name" value="BUD31"/>
    <property type="match status" value="1"/>
</dbReference>
<evidence type="ECO:0000259" key="8">
    <source>
        <dbReference type="SMART" id="SM01010"/>
    </source>
</evidence>
<reference evidence="10" key="1">
    <citation type="submission" date="2017-03" db="EMBL/GenBank/DDBJ databases">
        <authorList>
            <person name="Sharma R."/>
            <person name="Thines M."/>
        </authorList>
    </citation>
    <scope>NUCLEOTIDE SEQUENCE [LARGE SCALE GENOMIC DNA]</scope>
</reference>
<evidence type="ECO:0000313" key="9">
    <source>
        <dbReference type="EMBL" id="SLM39028.1"/>
    </source>
</evidence>
<feature type="region of interest" description="Disordered" evidence="7">
    <location>
        <begin position="158"/>
        <end position="329"/>
    </location>
</feature>
<proteinExistence type="inferred from homology"/>
<evidence type="ECO:0000256" key="3">
    <source>
        <dbReference type="ARBA" id="ARBA00005287"/>
    </source>
</evidence>
<dbReference type="InterPro" id="IPR018230">
    <property type="entry name" value="BUD31/G10-rel_CS"/>
</dbReference>
<dbReference type="PANTHER" id="PTHR19411">
    <property type="entry name" value="PROTEIN BUD31-RELATED"/>
    <property type="match status" value="1"/>
</dbReference>
<dbReference type="SMART" id="SM01010">
    <property type="entry name" value="AMPKBI"/>
    <property type="match status" value="1"/>
</dbReference>
<comment type="subcellular location">
    <subcellularLocation>
        <location evidence="2">Cytoplasm</location>
    </subcellularLocation>
    <subcellularLocation>
        <location evidence="1">Nucleus</location>
    </subcellularLocation>
</comment>
<dbReference type="InterPro" id="IPR014756">
    <property type="entry name" value="Ig_E-set"/>
</dbReference>
<comment type="similarity">
    <text evidence="3">Belongs to the BUD31 (G10) family.</text>
</comment>
<dbReference type="InterPro" id="IPR032640">
    <property type="entry name" value="AMPK1_CBM"/>
</dbReference>
<dbReference type="EMBL" id="FWEW01003236">
    <property type="protein sequence ID" value="SLM39028.1"/>
    <property type="molecule type" value="Genomic_DNA"/>
</dbReference>
<evidence type="ECO:0000256" key="4">
    <source>
        <dbReference type="ARBA" id="ARBA00010926"/>
    </source>
</evidence>
<keyword evidence="5" id="KW-0963">Cytoplasm</keyword>
<feature type="region of interest" description="Disordered" evidence="7">
    <location>
        <begin position="376"/>
        <end position="395"/>
    </location>
</feature>